<sequence length="289" mass="33196">MSSADVIGSNDDIITEILLHLPAKSLVKFKLVSRKWLSLISDPNFVLRHCRQSPKTVSGFILAIVEPFDFKCPPTYMYMSLYENKNQNQNSNSVQSRANFPSFDPSAPGAIMISQSCNGLLLCYSQRYGSPAPCVYYVFNPATNKFSILPEPICHEYSEIILQGQAMPRPPLPENWNSDNFRHFMECQGHLLFIDFDSPEYVIYEMENDCSKWFVKYRLDINLIVTAFPDEMINDKENNSSISLLELEEFISPVSLVEVENEGSLLVMYIPGRFIAYRFKDNTFKTIRE</sequence>
<reference evidence="2 3" key="1">
    <citation type="submission" date="2013-09" db="EMBL/GenBank/DDBJ databases">
        <title>Corchorus capsularis genome sequencing.</title>
        <authorList>
            <person name="Alam M."/>
            <person name="Haque M.S."/>
            <person name="Islam M.S."/>
            <person name="Emdad E.M."/>
            <person name="Islam M.M."/>
            <person name="Ahmed B."/>
            <person name="Halim A."/>
            <person name="Hossen Q.M.M."/>
            <person name="Hossain M.Z."/>
            <person name="Ahmed R."/>
            <person name="Khan M.M."/>
            <person name="Islam R."/>
            <person name="Rashid M.M."/>
            <person name="Khan S.A."/>
            <person name="Rahman M.S."/>
            <person name="Alam M."/>
        </authorList>
    </citation>
    <scope>NUCLEOTIDE SEQUENCE [LARGE SCALE GENOMIC DNA]</scope>
    <source>
        <strain evidence="3">cv. CVL-1</strain>
        <tissue evidence="2">Whole seedling</tissue>
    </source>
</reference>
<dbReference type="PANTHER" id="PTHR31672:SF13">
    <property type="entry name" value="F-BOX PROTEIN CPR30-LIKE"/>
    <property type="match status" value="1"/>
</dbReference>
<dbReference type="EMBL" id="AWWV01010014">
    <property type="protein sequence ID" value="OMO82451.1"/>
    <property type="molecule type" value="Genomic_DNA"/>
</dbReference>
<dbReference type="CDD" id="cd22157">
    <property type="entry name" value="F-box_AtFBW1-like"/>
    <property type="match status" value="1"/>
</dbReference>
<dbReference type="Proteomes" id="UP000188268">
    <property type="component" value="Unassembled WGS sequence"/>
</dbReference>
<feature type="non-terminal residue" evidence="2">
    <location>
        <position position="289"/>
    </location>
</feature>
<dbReference type="Gramene" id="OMO82451">
    <property type="protein sequence ID" value="OMO82451"/>
    <property type="gene ID" value="CCACVL1_11948"/>
</dbReference>
<dbReference type="OMA" id="KWYHAYK"/>
<dbReference type="AlphaFoldDB" id="A0A1R3IIW1"/>
<dbReference type="SUPFAM" id="SSF81383">
    <property type="entry name" value="F-box domain"/>
    <property type="match status" value="1"/>
</dbReference>
<dbReference type="OrthoDB" id="605328at2759"/>
<keyword evidence="3" id="KW-1185">Reference proteome</keyword>
<organism evidence="2 3">
    <name type="scientific">Corchorus capsularis</name>
    <name type="common">Jute</name>
    <dbReference type="NCBI Taxonomy" id="210143"/>
    <lineage>
        <taxon>Eukaryota</taxon>
        <taxon>Viridiplantae</taxon>
        <taxon>Streptophyta</taxon>
        <taxon>Embryophyta</taxon>
        <taxon>Tracheophyta</taxon>
        <taxon>Spermatophyta</taxon>
        <taxon>Magnoliopsida</taxon>
        <taxon>eudicotyledons</taxon>
        <taxon>Gunneridae</taxon>
        <taxon>Pentapetalae</taxon>
        <taxon>rosids</taxon>
        <taxon>malvids</taxon>
        <taxon>Malvales</taxon>
        <taxon>Malvaceae</taxon>
        <taxon>Grewioideae</taxon>
        <taxon>Apeibeae</taxon>
        <taxon>Corchorus</taxon>
    </lineage>
</organism>
<dbReference type="InterPro" id="IPR036047">
    <property type="entry name" value="F-box-like_dom_sf"/>
</dbReference>
<evidence type="ECO:0000313" key="2">
    <source>
        <dbReference type="EMBL" id="OMO82451.1"/>
    </source>
</evidence>
<name>A0A1R3IIW1_COCAP</name>
<evidence type="ECO:0000259" key="1">
    <source>
        <dbReference type="SMART" id="SM00256"/>
    </source>
</evidence>
<dbReference type="PANTHER" id="PTHR31672">
    <property type="entry name" value="BNACNNG10540D PROTEIN"/>
    <property type="match status" value="1"/>
</dbReference>
<proteinExistence type="predicted"/>
<dbReference type="InterPro" id="IPR001810">
    <property type="entry name" value="F-box_dom"/>
</dbReference>
<comment type="caution">
    <text evidence="2">The sequence shown here is derived from an EMBL/GenBank/DDBJ whole genome shotgun (WGS) entry which is preliminary data.</text>
</comment>
<accession>A0A1R3IIW1</accession>
<feature type="domain" description="F-box" evidence="1">
    <location>
        <begin position="11"/>
        <end position="49"/>
    </location>
</feature>
<dbReference type="SMART" id="SM00256">
    <property type="entry name" value="FBOX"/>
    <property type="match status" value="1"/>
</dbReference>
<protein>
    <recommendedName>
        <fullName evidence="1">F-box domain-containing protein</fullName>
    </recommendedName>
</protein>
<dbReference type="STRING" id="210143.A0A1R3IIW1"/>
<evidence type="ECO:0000313" key="3">
    <source>
        <dbReference type="Proteomes" id="UP000188268"/>
    </source>
</evidence>
<dbReference type="InterPro" id="IPR050796">
    <property type="entry name" value="SCF_F-box_component"/>
</dbReference>
<dbReference type="Gene3D" id="1.20.1280.50">
    <property type="match status" value="1"/>
</dbReference>
<dbReference type="Pfam" id="PF00646">
    <property type="entry name" value="F-box"/>
    <property type="match status" value="1"/>
</dbReference>
<gene>
    <name evidence="2" type="ORF">CCACVL1_11948</name>
</gene>